<evidence type="ECO:0000313" key="3">
    <source>
        <dbReference type="RefSeq" id="XP_033165812.1"/>
    </source>
</evidence>
<dbReference type="RefSeq" id="XP_033165812.1">
    <property type="nucleotide sequence ID" value="XM_033309921.1"/>
</dbReference>
<accession>A0A6P8KCD4</accession>
<keyword evidence="2" id="KW-1185">Reference proteome</keyword>
<feature type="region of interest" description="Disordered" evidence="1">
    <location>
        <begin position="1"/>
        <end position="31"/>
    </location>
</feature>
<dbReference type="GeneID" id="117144626"/>
<name>A0A6P8KCD4_DROMA</name>
<organism evidence="2 3">
    <name type="scientific">Drosophila mauritiana</name>
    <name type="common">Fruit fly</name>
    <dbReference type="NCBI Taxonomy" id="7226"/>
    <lineage>
        <taxon>Eukaryota</taxon>
        <taxon>Metazoa</taxon>
        <taxon>Ecdysozoa</taxon>
        <taxon>Arthropoda</taxon>
        <taxon>Hexapoda</taxon>
        <taxon>Insecta</taxon>
        <taxon>Pterygota</taxon>
        <taxon>Neoptera</taxon>
        <taxon>Endopterygota</taxon>
        <taxon>Diptera</taxon>
        <taxon>Brachycera</taxon>
        <taxon>Muscomorpha</taxon>
        <taxon>Ephydroidea</taxon>
        <taxon>Drosophilidae</taxon>
        <taxon>Drosophila</taxon>
        <taxon>Sophophora</taxon>
    </lineage>
</organism>
<sequence>MDAHSTAVAGTDMELDFGKDTDEHEELEKVGQPENLLAMVRRLQANHMWIREQMTHLQRRLVTHRLDKQRSLYEGKERLQLLLLSLQVKYGRQWTL</sequence>
<evidence type="ECO:0000256" key="1">
    <source>
        <dbReference type="SAM" id="MobiDB-lite"/>
    </source>
</evidence>
<dbReference type="Proteomes" id="UP000515162">
    <property type="component" value="Chromosome 3R"/>
</dbReference>
<feature type="compositionally biased region" description="Basic and acidic residues" evidence="1">
    <location>
        <begin position="16"/>
        <end position="31"/>
    </location>
</feature>
<reference evidence="3" key="1">
    <citation type="submission" date="2025-08" db="UniProtKB">
        <authorList>
            <consortium name="RefSeq"/>
        </authorList>
    </citation>
    <scope>IDENTIFICATION</scope>
    <source>
        <strain evidence="3">Mau12</strain>
        <tissue evidence="3">Whole Body</tissue>
    </source>
</reference>
<evidence type="ECO:0000313" key="2">
    <source>
        <dbReference type="Proteomes" id="UP000515162"/>
    </source>
</evidence>
<gene>
    <name evidence="3" type="primary">LOC117144626</name>
</gene>
<protein>
    <submittedName>
        <fullName evidence="3">Uncharacterized protein LOC117144626</fullName>
    </submittedName>
</protein>
<dbReference type="AlphaFoldDB" id="A0A6P8KCD4"/>
<proteinExistence type="predicted"/>